<evidence type="ECO:0000256" key="5">
    <source>
        <dbReference type="ARBA" id="ARBA00022989"/>
    </source>
</evidence>
<evidence type="ECO:0000256" key="1">
    <source>
        <dbReference type="ARBA" id="ARBA00004167"/>
    </source>
</evidence>
<evidence type="ECO:0000256" key="9">
    <source>
        <dbReference type="SAM" id="SignalP"/>
    </source>
</evidence>
<evidence type="ECO:0000313" key="12">
    <source>
        <dbReference type="Proteomes" id="UP000215902"/>
    </source>
</evidence>
<dbReference type="CDD" id="cd11304">
    <property type="entry name" value="Cadherin_repeat"/>
    <property type="match status" value="6"/>
</dbReference>
<keyword evidence="3" id="KW-0677">Repeat</keyword>
<dbReference type="STRING" id="282301.A0A267DMN9"/>
<keyword evidence="6" id="KW-0472">Membrane</keyword>
<feature type="domain" description="Cadherin" evidence="10">
    <location>
        <begin position="353"/>
        <end position="460"/>
    </location>
</feature>
<dbReference type="GO" id="GO:0005509">
    <property type="term" value="F:calcium ion binding"/>
    <property type="evidence" value="ECO:0007669"/>
    <property type="project" value="UniProtKB-UniRule"/>
</dbReference>
<evidence type="ECO:0000313" key="11">
    <source>
        <dbReference type="EMBL" id="PAA50426.1"/>
    </source>
</evidence>
<name>A0A267DMN9_9PLAT</name>
<accession>A0A267DMN9</accession>
<evidence type="ECO:0000256" key="8">
    <source>
        <dbReference type="PROSITE-ProRule" id="PRU00043"/>
    </source>
</evidence>
<dbReference type="Proteomes" id="UP000215902">
    <property type="component" value="Unassembled WGS sequence"/>
</dbReference>
<keyword evidence="9" id="KW-0732">Signal</keyword>
<feature type="domain" description="Cadherin" evidence="10">
    <location>
        <begin position="589"/>
        <end position="726"/>
    </location>
</feature>
<comment type="caution">
    <text evidence="11">The sequence shown here is derived from an EMBL/GenBank/DDBJ whole genome shotgun (WGS) entry which is preliminary data.</text>
</comment>
<evidence type="ECO:0000256" key="7">
    <source>
        <dbReference type="ARBA" id="ARBA00023180"/>
    </source>
</evidence>
<evidence type="ECO:0000256" key="3">
    <source>
        <dbReference type="ARBA" id="ARBA00022737"/>
    </source>
</evidence>
<evidence type="ECO:0000256" key="6">
    <source>
        <dbReference type="ARBA" id="ARBA00023136"/>
    </source>
</evidence>
<dbReference type="SMART" id="SM00112">
    <property type="entry name" value="CA"/>
    <property type="match status" value="6"/>
</dbReference>
<feature type="domain" description="Cadherin" evidence="10">
    <location>
        <begin position="244"/>
        <end position="347"/>
    </location>
</feature>
<dbReference type="Gene3D" id="2.60.40.60">
    <property type="entry name" value="Cadherins"/>
    <property type="match status" value="6"/>
</dbReference>
<dbReference type="PRINTS" id="PR00205">
    <property type="entry name" value="CADHERIN"/>
</dbReference>
<proteinExistence type="predicted"/>
<dbReference type="GO" id="GO:0005886">
    <property type="term" value="C:plasma membrane"/>
    <property type="evidence" value="ECO:0007669"/>
    <property type="project" value="InterPro"/>
</dbReference>
<feature type="domain" description="Cadherin" evidence="10">
    <location>
        <begin position="154"/>
        <end position="244"/>
    </location>
</feature>
<dbReference type="InterPro" id="IPR015919">
    <property type="entry name" value="Cadherin-like_sf"/>
</dbReference>
<dbReference type="GO" id="GO:0007156">
    <property type="term" value="P:homophilic cell adhesion via plasma membrane adhesion molecules"/>
    <property type="evidence" value="ECO:0007669"/>
    <property type="project" value="InterPro"/>
</dbReference>
<dbReference type="EMBL" id="NIVC01003639">
    <property type="protein sequence ID" value="PAA50426.1"/>
    <property type="molecule type" value="Genomic_DNA"/>
</dbReference>
<feature type="domain" description="Cadherin" evidence="10">
    <location>
        <begin position="481"/>
        <end position="589"/>
    </location>
</feature>
<evidence type="ECO:0000256" key="2">
    <source>
        <dbReference type="ARBA" id="ARBA00022692"/>
    </source>
</evidence>
<dbReference type="Pfam" id="PF00028">
    <property type="entry name" value="Cadherin"/>
    <property type="match status" value="1"/>
</dbReference>
<evidence type="ECO:0000259" key="10">
    <source>
        <dbReference type="PROSITE" id="PS50268"/>
    </source>
</evidence>
<keyword evidence="12" id="KW-1185">Reference proteome</keyword>
<dbReference type="InterPro" id="IPR050174">
    <property type="entry name" value="Protocadherin/Cadherin-CA"/>
</dbReference>
<organism evidence="11 12">
    <name type="scientific">Macrostomum lignano</name>
    <dbReference type="NCBI Taxonomy" id="282301"/>
    <lineage>
        <taxon>Eukaryota</taxon>
        <taxon>Metazoa</taxon>
        <taxon>Spiralia</taxon>
        <taxon>Lophotrochozoa</taxon>
        <taxon>Platyhelminthes</taxon>
        <taxon>Rhabditophora</taxon>
        <taxon>Macrostomorpha</taxon>
        <taxon>Macrostomida</taxon>
        <taxon>Macrostomidae</taxon>
        <taxon>Macrostomum</taxon>
    </lineage>
</organism>
<keyword evidence="2" id="KW-0812">Transmembrane</keyword>
<comment type="subcellular location">
    <subcellularLocation>
        <location evidence="1">Membrane</location>
        <topology evidence="1">Single-pass membrane protein</topology>
    </subcellularLocation>
</comment>
<dbReference type="InterPro" id="IPR020894">
    <property type="entry name" value="Cadherin_CS"/>
</dbReference>
<keyword evidence="7" id="KW-0325">Glycoprotein</keyword>
<dbReference type="PROSITE" id="PS00232">
    <property type="entry name" value="CADHERIN_1"/>
    <property type="match status" value="4"/>
</dbReference>
<gene>
    <name evidence="11" type="ORF">BOX15_Mlig018054g1</name>
</gene>
<evidence type="ECO:0000256" key="4">
    <source>
        <dbReference type="ARBA" id="ARBA00022837"/>
    </source>
</evidence>
<dbReference type="PANTHER" id="PTHR24028">
    <property type="entry name" value="CADHERIN-87A"/>
    <property type="match status" value="1"/>
</dbReference>
<feature type="domain" description="Cadherin" evidence="10">
    <location>
        <begin position="64"/>
        <end position="131"/>
    </location>
</feature>
<reference evidence="11 12" key="1">
    <citation type="submission" date="2017-06" db="EMBL/GenBank/DDBJ databases">
        <title>A platform for efficient transgenesis in Macrostomum lignano, a flatworm model organism for stem cell research.</title>
        <authorList>
            <person name="Berezikov E."/>
        </authorList>
    </citation>
    <scope>NUCLEOTIDE SEQUENCE [LARGE SCALE GENOMIC DNA]</scope>
    <source>
        <strain evidence="11">DV1</strain>
        <tissue evidence="11">Whole organism</tissue>
    </source>
</reference>
<keyword evidence="4 8" id="KW-0106">Calcium</keyword>
<dbReference type="OrthoDB" id="6252479at2759"/>
<sequence>MRPPQPLGLIKSGSDVALLFILLSLGRPSPVRTAADVAFSVAEETPSQASIGNLLKSLGGGGGTFRIVPQSPYFTVDKDGHVRVSRPIDREDPAACPGSPPCVVEFNAFRGADRVLVRITVEDINDNEPVFKDAQKVLSIEEGDTRFSHPLDQATDADIGDNGMARKGSYYLTDNGGGAFALDTSIPGFLSLVLNPTSPPVIDYEEQKQYNLTLTACDGGREPRCGHQRLIVQVKDRNDNAPNVTAVRVQDVPETLNIGGLVATIEAHDRDSGSNGRLEFAILDPELANLLDVDRAGRVTLRRPLNAKTRSSYEVGVLVSDGGNPSKRTLAKFSFRVIDANDHEPAINIIPMTDNSDRIVISENVAPAYLALVVVSDDDLGENARVECKLAGSPAERRFFQLDGSDKGGYTLKLVVAVDYEERRKISVRIDCRDFGQPMQNSSQNVPVFIRGVNEFEPQFSVTNYFNAMKETYGNSGNNIGESVFSLMATDRDRDDSLTFELQDAAAMALFEVRTEASLFDEGLAATVGQAQLRVRSTVDRDTMDPSTGDLMQFVVVLRDAQGFNGTQHSASVTLTLSVIDVNDNPPIIQPPLVFRLRENCPMETPALSWPTGANRLAHRDPDQGINADVFYRLLSVVGRRPPVKDYLDSRRSLLDPEVAFSDPNQWPISLSENGVISSRGHLDRETYESFALTVMAYNRAAPQPLNSTAHITVELVDENDNDPEWVFPSNTDFVVNYTFSSDLVEVTRVEARDRDSLSNVTYSLAGGSGGVSRWTGCPAG</sequence>
<dbReference type="AlphaFoldDB" id="A0A267DMN9"/>
<dbReference type="SUPFAM" id="SSF49313">
    <property type="entry name" value="Cadherin-like"/>
    <property type="match status" value="5"/>
</dbReference>
<feature type="signal peptide" evidence="9">
    <location>
        <begin position="1"/>
        <end position="33"/>
    </location>
</feature>
<dbReference type="PROSITE" id="PS50268">
    <property type="entry name" value="CADHERIN_2"/>
    <property type="match status" value="6"/>
</dbReference>
<protein>
    <recommendedName>
        <fullName evidence="10">Cadherin domain-containing protein</fullName>
    </recommendedName>
</protein>
<dbReference type="PANTHER" id="PTHR24028:SF146">
    <property type="entry name" value="CADHERIN 96CB, ISOFORM D-RELATED"/>
    <property type="match status" value="1"/>
</dbReference>
<keyword evidence="5" id="KW-1133">Transmembrane helix</keyword>
<dbReference type="InterPro" id="IPR002126">
    <property type="entry name" value="Cadherin-like_dom"/>
</dbReference>
<feature type="chain" id="PRO_5012040415" description="Cadherin domain-containing protein" evidence="9">
    <location>
        <begin position="34"/>
        <end position="781"/>
    </location>
</feature>